<dbReference type="InterPro" id="IPR013520">
    <property type="entry name" value="Ribonucl_H"/>
</dbReference>
<dbReference type="PANTHER" id="PTHR30231">
    <property type="entry name" value="DNA POLYMERASE III SUBUNIT EPSILON"/>
    <property type="match status" value="1"/>
</dbReference>
<protein>
    <submittedName>
        <fullName evidence="6">Exonuclease domain-containing protein</fullName>
    </submittedName>
</protein>
<proteinExistence type="predicted"/>
<dbReference type="EMBL" id="BAABGM010000003">
    <property type="protein sequence ID" value="GAA4399397.1"/>
    <property type="molecule type" value="Genomic_DNA"/>
</dbReference>
<evidence type="ECO:0000256" key="3">
    <source>
        <dbReference type="ARBA" id="ARBA00022839"/>
    </source>
</evidence>
<keyword evidence="2" id="KW-0378">Hydrolase</keyword>
<evidence type="ECO:0000256" key="2">
    <source>
        <dbReference type="ARBA" id="ARBA00022801"/>
    </source>
</evidence>
<evidence type="ECO:0000313" key="6">
    <source>
        <dbReference type="EMBL" id="GAA4399397.1"/>
    </source>
</evidence>
<organism evidence="6 7">
    <name type="scientific">Fodinibacter luteus</name>
    <dbReference type="NCBI Taxonomy" id="552064"/>
    <lineage>
        <taxon>Bacteria</taxon>
        <taxon>Bacillati</taxon>
        <taxon>Actinomycetota</taxon>
        <taxon>Actinomycetes</taxon>
        <taxon>Micrococcales</taxon>
        <taxon>Intrasporangiaceae</taxon>
        <taxon>Fodinibacter (ex Wang et al. 2009)</taxon>
    </lineage>
</organism>
<feature type="region of interest" description="Disordered" evidence="4">
    <location>
        <begin position="1"/>
        <end position="20"/>
    </location>
</feature>
<dbReference type="InterPro" id="IPR036397">
    <property type="entry name" value="RNaseH_sf"/>
</dbReference>
<comment type="caution">
    <text evidence="6">The sequence shown here is derived from an EMBL/GenBank/DDBJ whole genome shotgun (WGS) entry which is preliminary data.</text>
</comment>
<accession>A0ABP8K2N1</accession>
<dbReference type="Gene3D" id="3.30.420.10">
    <property type="entry name" value="Ribonuclease H-like superfamily/Ribonuclease H"/>
    <property type="match status" value="1"/>
</dbReference>
<reference evidence="7" key="1">
    <citation type="journal article" date="2019" name="Int. J. Syst. Evol. Microbiol.">
        <title>The Global Catalogue of Microorganisms (GCM) 10K type strain sequencing project: providing services to taxonomists for standard genome sequencing and annotation.</title>
        <authorList>
            <consortium name="The Broad Institute Genomics Platform"/>
            <consortium name="The Broad Institute Genome Sequencing Center for Infectious Disease"/>
            <person name="Wu L."/>
            <person name="Ma J."/>
        </authorList>
    </citation>
    <scope>NUCLEOTIDE SEQUENCE [LARGE SCALE GENOMIC DNA]</scope>
    <source>
        <strain evidence="7">JCM 17809</strain>
    </source>
</reference>
<gene>
    <name evidence="6" type="ORF">GCM10023168_06620</name>
</gene>
<evidence type="ECO:0000259" key="5">
    <source>
        <dbReference type="SMART" id="SM00479"/>
    </source>
</evidence>
<dbReference type="Pfam" id="PF00929">
    <property type="entry name" value="RNase_T"/>
    <property type="match status" value="1"/>
</dbReference>
<name>A0ABP8K2N1_9MICO</name>
<dbReference type="SMART" id="SM00479">
    <property type="entry name" value="EXOIII"/>
    <property type="match status" value="1"/>
</dbReference>
<feature type="domain" description="Exonuclease" evidence="5">
    <location>
        <begin position="43"/>
        <end position="223"/>
    </location>
</feature>
<evidence type="ECO:0000256" key="4">
    <source>
        <dbReference type="SAM" id="MobiDB-lite"/>
    </source>
</evidence>
<dbReference type="InterPro" id="IPR012337">
    <property type="entry name" value="RNaseH-like_sf"/>
</dbReference>
<dbReference type="SUPFAM" id="SSF53098">
    <property type="entry name" value="Ribonuclease H-like"/>
    <property type="match status" value="1"/>
</dbReference>
<feature type="compositionally biased region" description="Basic and acidic residues" evidence="4">
    <location>
        <begin position="1"/>
        <end position="17"/>
    </location>
</feature>
<sequence length="237" mass="24964">MSLFRRSPDERRVRALRDAPPGPLRDYLSVPLPAPSVPLGQLRLLAVDIETTGLDPGTDRILSIGYVPVDGGSVVLGGAGRAVVRGGAGAAGEDGVGRSATVHGLTDDTLAGGEPLEDAVADLLRALTGRALLAHFARIETGFLSAACERLWGVGMPCAVVDTLALEERAVAGRWRHEAPRGALRLWSARERHGLPVYRAHEALTDALACAELYLAQRAELEAGSPGTTLTLRQVMA</sequence>
<keyword evidence="7" id="KW-1185">Reference proteome</keyword>
<evidence type="ECO:0000313" key="7">
    <source>
        <dbReference type="Proteomes" id="UP001500945"/>
    </source>
</evidence>
<dbReference type="PANTHER" id="PTHR30231:SF4">
    <property type="entry name" value="PROTEIN NEN2"/>
    <property type="match status" value="1"/>
</dbReference>
<keyword evidence="3 6" id="KW-0269">Exonuclease</keyword>
<dbReference type="GO" id="GO:0004527">
    <property type="term" value="F:exonuclease activity"/>
    <property type="evidence" value="ECO:0007669"/>
    <property type="project" value="UniProtKB-KW"/>
</dbReference>
<dbReference type="RefSeq" id="WP_345202228.1">
    <property type="nucleotide sequence ID" value="NZ_BAABGM010000003.1"/>
</dbReference>
<keyword evidence="1" id="KW-0540">Nuclease</keyword>
<dbReference type="Proteomes" id="UP001500945">
    <property type="component" value="Unassembled WGS sequence"/>
</dbReference>
<dbReference type="CDD" id="cd06127">
    <property type="entry name" value="DEDDh"/>
    <property type="match status" value="1"/>
</dbReference>
<evidence type="ECO:0000256" key="1">
    <source>
        <dbReference type="ARBA" id="ARBA00022722"/>
    </source>
</evidence>